<dbReference type="OrthoDB" id="3453214at2759"/>
<dbReference type="Proteomes" id="UP000664132">
    <property type="component" value="Unassembled WGS sequence"/>
</dbReference>
<protein>
    <submittedName>
        <fullName evidence="1">Uncharacterized protein</fullName>
    </submittedName>
</protein>
<accession>A0A8H8BV96</accession>
<name>A0A8H8BV96_9HELO</name>
<proteinExistence type="predicted"/>
<gene>
    <name evidence="1" type="ORF">IFR04_001914</name>
</gene>
<keyword evidence="2" id="KW-1185">Reference proteome</keyword>
<sequence length="217" mass="24618">MSRPMHKWEAARCMMRANPSAWFGKSPIENRDLDLLNAYPVSFVDYEQGSYLRKVYHMKAGEGLKQTDWKVEQDVECKRMIASAGGKLIGFDFQPLDETHWASMTINVNISAPPGQPFQWGFLSTSPKNIRILKGPADTCDLHPWDAMILRDCTTNTSSLHAVSKVSRRKWDILLIKCCEDFDHPWVVATLLDVGPFDPKTSHRCLDKSACGCIFSH</sequence>
<reference evidence="1" key="1">
    <citation type="submission" date="2021-02" db="EMBL/GenBank/DDBJ databases">
        <title>Genome sequence Cadophora malorum strain M34.</title>
        <authorList>
            <person name="Stefanovic E."/>
            <person name="Vu D."/>
            <person name="Scully C."/>
            <person name="Dijksterhuis J."/>
            <person name="Roader J."/>
            <person name="Houbraken J."/>
        </authorList>
    </citation>
    <scope>NUCLEOTIDE SEQUENCE</scope>
    <source>
        <strain evidence="1">M34</strain>
    </source>
</reference>
<evidence type="ECO:0000313" key="2">
    <source>
        <dbReference type="Proteomes" id="UP000664132"/>
    </source>
</evidence>
<dbReference type="AlphaFoldDB" id="A0A8H8BV96"/>
<evidence type="ECO:0000313" key="1">
    <source>
        <dbReference type="EMBL" id="KAG4424943.1"/>
    </source>
</evidence>
<organism evidence="1 2">
    <name type="scientific">Cadophora malorum</name>
    <dbReference type="NCBI Taxonomy" id="108018"/>
    <lineage>
        <taxon>Eukaryota</taxon>
        <taxon>Fungi</taxon>
        <taxon>Dikarya</taxon>
        <taxon>Ascomycota</taxon>
        <taxon>Pezizomycotina</taxon>
        <taxon>Leotiomycetes</taxon>
        <taxon>Helotiales</taxon>
        <taxon>Ploettnerulaceae</taxon>
        <taxon>Cadophora</taxon>
    </lineage>
</organism>
<comment type="caution">
    <text evidence="1">The sequence shown here is derived from an EMBL/GenBank/DDBJ whole genome shotgun (WGS) entry which is preliminary data.</text>
</comment>
<dbReference type="EMBL" id="JAFJYH010000015">
    <property type="protein sequence ID" value="KAG4424943.1"/>
    <property type="molecule type" value="Genomic_DNA"/>
</dbReference>